<evidence type="ECO:0000256" key="7">
    <source>
        <dbReference type="SAM" id="Phobius"/>
    </source>
</evidence>
<feature type="compositionally biased region" description="Basic and acidic residues" evidence="6">
    <location>
        <begin position="15"/>
        <end position="56"/>
    </location>
</feature>
<evidence type="ECO:0000313" key="9">
    <source>
        <dbReference type="EMBL" id="KAF2109038.1"/>
    </source>
</evidence>
<dbReference type="EMBL" id="ML977344">
    <property type="protein sequence ID" value="KAF2109038.1"/>
    <property type="molecule type" value="Genomic_DNA"/>
</dbReference>
<keyword evidence="4 7" id="KW-1133">Transmembrane helix</keyword>
<dbReference type="SUPFAM" id="SSF103473">
    <property type="entry name" value="MFS general substrate transporter"/>
    <property type="match status" value="1"/>
</dbReference>
<keyword evidence="5 7" id="KW-0472">Membrane</keyword>
<dbReference type="PROSITE" id="PS50850">
    <property type="entry name" value="MFS"/>
    <property type="match status" value="1"/>
</dbReference>
<evidence type="ECO:0000256" key="1">
    <source>
        <dbReference type="ARBA" id="ARBA00004141"/>
    </source>
</evidence>
<evidence type="ECO:0000256" key="3">
    <source>
        <dbReference type="ARBA" id="ARBA00022692"/>
    </source>
</evidence>
<feature type="transmembrane region" description="Helical" evidence="7">
    <location>
        <begin position="206"/>
        <end position="229"/>
    </location>
</feature>
<dbReference type="Pfam" id="PF07690">
    <property type="entry name" value="MFS_1"/>
    <property type="match status" value="1"/>
</dbReference>
<feature type="transmembrane region" description="Helical" evidence="7">
    <location>
        <begin position="146"/>
        <end position="166"/>
    </location>
</feature>
<evidence type="ECO:0000256" key="5">
    <source>
        <dbReference type="ARBA" id="ARBA00023136"/>
    </source>
</evidence>
<comment type="similarity">
    <text evidence="2">Belongs to the major facilitator superfamily.</text>
</comment>
<dbReference type="Proteomes" id="UP000799770">
    <property type="component" value="Unassembled WGS sequence"/>
</dbReference>
<feature type="transmembrane region" description="Helical" evidence="7">
    <location>
        <begin position="448"/>
        <end position="471"/>
    </location>
</feature>
<name>A0A6A5YSI3_9PLEO</name>
<dbReference type="InterPro" id="IPR036259">
    <property type="entry name" value="MFS_trans_sf"/>
</dbReference>
<protein>
    <submittedName>
        <fullName evidence="9">Major facilitator superfamily domain-containing protein</fullName>
    </submittedName>
</protein>
<dbReference type="PANTHER" id="PTHR23502:SF68">
    <property type="entry name" value="MULTIDRUG TRANSPORTER, PUTATIVE (AFU_ORTHOLOGUE AFUA_3G01120)-RELATED"/>
    <property type="match status" value="1"/>
</dbReference>
<feature type="transmembrane region" description="Helical" evidence="7">
    <location>
        <begin position="483"/>
        <end position="503"/>
    </location>
</feature>
<evidence type="ECO:0000256" key="2">
    <source>
        <dbReference type="ARBA" id="ARBA00008335"/>
    </source>
</evidence>
<dbReference type="InterPro" id="IPR011701">
    <property type="entry name" value="MFS"/>
</dbReference>
<reference evidence="9" key="1">
    <citation type="journal article" date="2020" name="Stud. Mycol.">
        <title>101 Dothideomycetes genomes: a test case for predicting lifestyles and emergence of pathogens.</title>
        <authorList>
            <person name="Haridas S."/>
            <person name="Albert R."/>
            <person name="Binder M."/>
            <person name="Bloem J."/>
            <person name="Labutti K."/>
            <person name="Salamov A."/>
            <person name="Andreopoulos B."/>
            <person name="Baker S."/>
            <person name="Barry K."/>
            <person name="Bills G."/>
            <person name="Bluhm B."/>
            <person name="Cannon C."/>
            <person name="Castanera R."/>
            <person name="Culley D."/>
            <person name="Daum C."/>
            <person name="Ezra D."/>
            <person name="Gonzalez J."/>
            <person name="Henrissat B."/>
            <person name="Kuo A."/>
            <person name="Liang C."/>
            <person name="Lipzen A."/>
            <person name="Lutzoni F."/>
            <person name="Magnuson J."/>
            <person name="Mondo S."/>
            <person name="Nolan M."/>
            <person name="Ohm R."/>
            <person name="Pangilinan J."/>
            <person name="Park H.-J."/>
            <person name="Ramirez L."/>
            <person name="Alfaro M."/>
            <person name="Sun H."/>
            <person name="Tritt A."/>
            <person name="Yoshinaga Y."/>
            <person name="Zwiers L.-H."/>
            <person name="Turgeon B."/>
            <person name="Goodwin S."/>
            <person name="Spatafora J."/>
            <person name="Crous P."/>
            <person name="Grigoriev I."/>
        </authorList>
    </citation>
    <scope>NUCLEOTIDE SEQUENCE</scope>
    <source>
        <strain evidence="9">CBS 627.86</strain>
    </source>
</reference>
<dbReference type="CDD" id="cd17323">
    <property type="entry name" value="MFS_Tpo1_MDR_like"/>
    <property type="match status" value="1"/>
</dbReference>
<organism evidence="9 10">
    <name type="scientific">Lophiotrema nucula</name>
    <dbReference type="NCBI Taxonomy" id="690887"/>
    <lineage>
        <taxon>Eukaryota</taxon>
        <taxon>Fungi</taxon>
        <taxon>Dikarya</taxon>
        <taxon>Ascomycota</taxon>
        <taxon>Pezizomycotina</taxon>
        <taxon>Dothideomycetes</taxon>
        <taxon>Pleosporomycetidae</taxon>
        <taxon>Pleosporales</taxon>
        <taxon>Lophiotremataceae</taxon>
        <taxon>Lophiotrema</taxon>
    </lineage>
</organism>
<evidence type="ECO:0000256" key="4">
    <source>
        <dbReference type="ARBA" id="ARBA00022989"/>
    </source>
</evidence>
<evidence type="ECO:0000259" key="8">
    <source>
        <dbReference type="PROSITE" id="PS50850"/>
    </source>
</evidence>
<feature type="transmembrane region" description="Helical" evidence="7">
    <location>
        <begin position="390"/>
        <end position="409"/>
    </location>
</feature>
<dbReference type="AlphaFoldDB" id="A0A6A5YSI3"/>
<feature type="region of interest" description="Disordered" evidence="6">
    <location>
        <begin position="1"/>
        <end position="69"/>
    </location>
</feature>
<gene>
    <name evidence="9" type="ORF">BDV96DRAFT_586453</name>
</gene>
<evidence type="ECO:0000313" key="10">
    <source>
        <dbReference type="Proteomes" id="UP000799770"/>
    </source>
</evidence>
<evidence type="ECO:0000256" key="6">
    <source>
        <dbReference type="SAM" id="MobiDB-lite"/>
    </source>
</evidence>
<dbReference type="Gene3D" id="1.20.1250.20">
    <property type="entry name" value="MFS general substrate transporter like domains"/>
    <property type="match status" value="1"/>
</dbReference>
<dbReference type="PANTHER" id="PTHR23502">
    <property type="entry name" value="MAJOR FACILITATOR SUPERFAMILY"/>
    <property type="match status" value="1"/>
</dbReference>
<feature type="transmembrane region" description="Helical" evidence="7">
    <location>
        <begin position="349"/>
        <end position="369"/>
    </location>
</feature>
<feature type="domain" description="Major facilitator superfamily (MFS) profile" evidence="8">
    <location>
        <begin position="80"/>
        <end position="509"/>
    </location>
</feature>
<sequence>MGIAEEVAPSSYESDSVRAESEAGRLSQEKDIEKQAPDKMDQPDATPREEALKDDNIVNWDGPDDPENPMNWAKSKKITAVGIVSLITFLSPLSSTMISPATADVMKTFNTTNATLGAFVTSVYLIGYVCGPLVIAPLSELYGRNIMYNVCNFIFLIFTIACALANNLAALIIFRLLAGTAASCALTVGAGTIADMISAEKRGLAMVGWIMGPLVGPTTGPIAGGYLAQAKGWRWIFWVISMVGGVVLIITLIFLRESYAFVILDRKTKRLRKSTGNPNLRSALDTGRNPKQLFQIAIVRPLKMIFLSPIVFLISLYMASVYGYMYLMFTTFPRIFEGQYKFSAGSVGLTYLGIGIGAFIGLIFCALVSDRLFQYLKKKNGGEHKPEYRLPVMIIGACLVPIGLFMYGWTAEKKVQYVVPIVGTGFLGGGLVVIFMPASTYLVDAFTVHAASANAAATVLRSLLGALLPLAGNSMYNALGVGWGTSLLGFIAVAFIPVPLLFYKFGERIRNSRFSQVQF</sequence>
<keyword evidence="10" id="KW-1185">Reference proteome</keyword>
<dbReference type="FunFam" id="1.20.1250.20:FF:000011">
    <property type="entry name" value="MFS multidrug transporter, putative"/>
    <property type="match status" value="1"/>
</dbReference>
<feature type="transmembrane region" description="Helical" evidence="7">
    <location>
        <begin position="415"/>
        <end position="436"/>
    </location>
</feature>
<dbReference type="GO" id="GO:0022857">
    <property type="term" value="F:transmembrane transporter activity"/>
    <property type="evidence" value="ECO:0007669"/>
    <property type="project" value="InterPro"/>
</dbReference>
<feature type="transmembrane region" description="Helical" evidence="7">
    <location>
        <begin position="305"/>
        <end position="329"/>
    </location>
</feature>
<dbReference type="GO" id="GO:0016020">
    <property type="term" value="C:membrane"/>
    <property type="evidence" value="ECO:0007669"/>
    <property type="project" value="UniProtKB-SubCell"/>
</dbReference>
<dbReference type="OrthoDB" id="5296287at2759"/>
<comment type="subcellular location">
    <subcellularLocation>
        <location evidence="1">Membrane</location>
        <topology evidence="1">Multi-pass membrane protein</topology>
    </subcellularLocation>
</comment>
<dbReference type="InterPro" id="IPR020846">
    <property type="entry name" value="MFS_dom"/>
</dbReference>
<feature type="transmembrane region" description="Helical" evidence="7">
    <location>
        <begin position="172"/>
        <end position="194"/>
    </location>
</feature>
<feature type="transmembrane region" description="Helical" evidence="7">
    <location>
        <begin position="118"/>
        <end position="139"/>
    </location>
</feature>
<feature type="transmembrane region" description="Helical" evidence="7">
    <location>
        <begin position="235"/>
        <end position="264"/>
    </location>
</feature>
<feature type="transmembrane region" description="Helical" evidence="7">
    <location>
        <begin position="78"/>
        <end position="98"/>
    </location>
</feature>
<accession>A0A6A5YSI3</accession>
<keyword evidence="3 7" id="KW-0812">Transmembrane</keyword>
<proteinExistence type="inferred from homology"/>